<feature type="transmembrane region" description="Helical" evidence="8">
    <location>
        <begin position="12"/>
        <end position="33"/>
    </location>
</feature>
<dbReference type="GO" id="GO:0005886">
    <property type="term" value="C:plasma membrane"/>
    <property type="evidence" value="ECO:0007669"/>
    <property type="project" value="UniProtKB-SubCell"/>
</dbReference>
<evidence type="ECO:0000313" key="10">
    <source>
        <dbReference type="EMBL" id="OGD87123.1"/>
    </source>
</evidence>
<evidence type="ECO:0000259" key="9">
    <source>
        <dbReference type="Pfam" id="PF13231"/>
    </source>
</evidence>
<evidence type="ECO:0000256" key="7">
    <source>
        <dbReference type="ARBA" id="ARBA00023136"/>
    </source>
</evidence>
<feature type="transmembrane region" description="Helical" evidence="8">
    <location>
        <begin position="146"/>
        <end position="163"/>
    </location>
</feature>
<accession>A0A1F5G5H1</accession>
<keyword evidence="2" id="KW-1003">Cell membrane</keyword>
<feature type="transmembrane region" description="Helical" evidence="8">
    <location>
        <begin position="209"/>
        <end position="230"/>
    </location>
</feature>
<feature type="transmembrane region" description="Helical" evidence="8">
    <location>
        <begin position="121"/>
        <end position="139"/>
    </location>
</feature>
<comment type="subcellular location">
    <subcellularLocation>
        <location evidence="1">Cell membrane</location>
        <topology evidence="1">Multi-pass membrane protein</topology>
    </subcellularLocation>
</comment>
<protein>
    <recommendedName>
        <fullName evidence="9">Glycosyltransferase RgtA/B/C/D-like domain-containing protein</fullName>
    </recommendedName>
</protein>
<feature type="transmembrane region" description="Helical" evidence="8">
    <location>
        <begin position="169"/>
        <end position="202"/>
    </location>
</feature>
<dbReference type="AlphaFoldDB" id="A0A1F5G5H1"/>
<comment type="caution">
    <text evidence="10">The sequence shown here is derived from an EMBL/GenBank/DDBJ whole genome shotgun (WGS) entry which is preliminary data.</text>
</comment>
<evidence type="ECO:0000256" key="3">
    <source>
        <dbReference type="ARBA" id="ARBA00022676"/>
    </source>
</evidence>
<dbReference type="PANTHER" id="PTHR33908">
    <property type="entry name" value="MANNOSYLTRANSFERASE YKCB-RELATED"/>
    <property type="match status" value="1"/>
</dbReference>
<keyword evidence="5 8" id="KW-0812">Transmembrane</keyword>
<dbReference type="GO" id="GO:0010041">
    <property type="term" value="P:response to iron(III) ion"/>
    <property type="evidence" value="ECO:0007669"/>
    <property type="project" value="TreeGrafter"/>
</dbReference>
<evidence type="ECO:0000256" key="1">
    <source>
        <dbReference type="ARBA" id="ARBA00004651"/>
    </source>
</evidence>
<keyword evidence="7 8" id="KW-0472">Membrane</keyword>
<keyword evidence="3" id="KW-0328">Glycosyltransferase</keyword>
<dbReference type="Pfam" id="PF13231">
    <property type="entry name" value="PMT_2"/>
    <property type="match status" value="1"/>
</dbReference>
<evidence type="ECO:0000256" key="8">
    <source>
        <dbReference type="SAM" id="Phobius"/>
    </source>
</evidence>
<reference evidence="10 11" key="1">
    <citation type="journal article" date="2016" name="Nat. Commun.">
        <title>Thousands of microbial genomes shed light on interconnected biogeochemical processes in an aquifer system.</title>
        <authorList>
            <person name="Anantharaman K."/>
            <person name="Brown C.T."/>
            <person name="Hug L.A."/>
            <person name="Sharon I."/>
            <person name="Castelle C.J."/>
            <person name="Probst A.J."/>
            <person name="Thomas B.C."/>
            <person name="Singh A."/>
            <person name="Wilkins M.J."/>
            <person name="Karaoz U."/>
            <person name="Brodie E.L."/>
            <person name="Williams K.H."/>
            <person name="Hubbard S.S."/>
            <person name="Banfield J.F."/>
        </authorList>
    </citation>
    <scope>NUCLEOTIDE SEQUENCE [LARGE SCALE GENOMIC DNA]</scope>
</reference>
<dbReference type="Proteomes" id="UP000176317">
    <property type="component" value="Unassembled WGS sequence"/>
</dbReference>
<dbReference type="GO" id="GO:0016763">
    <property type="term" value="F:pentosyltransferase activity"/>
    <property type="evidence" value="ECO:0007669"/>
    <property type="project" value="TreeGrafter"/>
</dbReference>
<evidence type="ECO:0000256" key="4">
    <source>
        <dbReference type="ARBA" id="ARBA00022679"/>
    </source>
</evidence>
<feature type="transmembrane region" description="Helical" evidence="8">
    <location>
        <begin position="363"/>
        <end position="384"/>
    </location>
</feature>
<feature type="transmembrane region" description="Helical" evidence="8">
    <location>
        <begin position="71"/>
        <end position="91"/>
    </location>
</feature>
<name>A0A1F5G5H1_9BACT</name>
<dbReference type="GO" id="GO:0009103">
    <property type="term" value="P:lipopolysaccharide biosynthetic process"/>
    <property type="evidence" value="ECO:0007669"/>
    <property type="project" value="UniProtKB-ARBA"/>
</dbReference>
<feature type="domain" description="Glycosyltransferase RgtA/B/C/D-like" evidence="9">
    <location>
        <begin position="74"/>
        <end position="222"/>
    </location>
</feature>
<proteinExistence type="predicted"/>
<evidence type="ECO:0000313" key="11">
    <source>
        <dbReference type="Proteomes" id="UP000176317"/>
    </source>
</evidence>
<evidence type="ECO:0000256" key="5">
    <source>
        <dbReference type="ARBA" id="ARBA00022692"/>
    </source>
</evidence>
<feature type="transmembrane region" description="Helical" evidence="8">
    <location>
        <begin position="98"/>
        <end position="115"/>
    </location>
</feature>
<feature type="transmembrane region" description="Helical" evidence="8">
    <location>
        <begin position="300"/>
        <end position="315"/>
    </location>
</feature>
<keyword evidence="6 8" id="KW-1133">Transmembrane helix</keyword>
<dbReference type="InterPro" id="IPR038731">
    <property type="entry name" value="RgtA/B/C-like"/>
</dbReference>
<gene>
    <name evidence="10" type="ORF">A2164_04380</name>
</gene>
<sequence length="491" mass="55435">MFKKISIVGLPGLFKDLVVTLFLVFGFGFMFFYNLGGTSLIDFDEAWWAEVARNILVNRDPFVLTFNGGPIFFHPPFGYSLIALSQLIFGVGEFASRFPSALFGLGSVILTYLIGKNLFNRIVGISGSLMLVSSVWFILRARSGNLDAIFVFMFLLTIYLFIKTAKSRLYLYLSAMSFVLLFMTKTFIGVSVLAPIAVFLIVNLKKMKITLVSLALATSVTIYVLIPWYVSNRMLYGSIFLSNLFENAVKPGKQFIPNIFEIQRSTTMQYLHFGVREWYYPAIIALFGSWIFIKRFPNVLVLYAWAIPLLGAFIINSKTEIWHLIPIYPALGLMIGFFLSSSFEFLFSLINKLKLHKNLKNRILLSGKSLIILATLILCAKQIYEFKDGIGLFDHRVTGLAYTAKAARGLAGKLYLDNDNFLPSAVFYSQKKVYHLQGETSPKNTLMGMINGEKVTLLILTEKYRLEGEGVESDKYKVLSEHLGHVLISVN</sequence>
<dbReference type="PANTHER" id="PTHR33908:SF3">
    <property type="entry name" value="UNDECAPRENYL PHOSPHATE-ALPHA-4-AMINO-4-DEOXY-L-ARABINOSE ARABINOSYL TRANSFERASE"/>
    <property type="match status" value="1"/>
</dbReference>
<organism evidence="10 11">
    <name type="scientific">Candidatus Curtissbacteria bacterium RBG_13_35_7</name>
    <dbReference type="NCBI Taxonomy" id="1797705"/>
    <lineage>
        <taxon>Bacteria</taxon>
        <taxon>Candidatus Curtissiibacteriota</taxon>
    </lineage>
</organism>
<feature type="transmembrane region" description="Helical" evidence="8">
    <location>
        <begin position="327"/>
        <end position="351"/>
    </location>
</feature>
<evidence type="ECO:0000256" key="2">
    <source>
        <dbReference type="ARBA" id="ARBA00022475"/>
    </source>
</evidence>
<feature type="transmembrane region" description="Helical" evidence="8">
    <location>
        <begin position="278"/>
        <end position="293"/>
    </location>
</feature>
<keyword evidence="4" id="KW-0808">Transferase</keyword>
<evidence type="ECO:0000256" key="6">
    <source>
        <dbReference type="ARBA" id="ARBA00022989"/>
    </source>
</evidence>
<dbReference type="InterPro" id="IPR050297">
    <property type="entry name" value="LipidA_mod_glycosyltrf_83"/>
</dbReference>
<dbReference type="EMBL" id="MFAT01000004">
    <property type="protein sequence ID" value="OGD87123.1"/>
    <property type="molecule type" value="Genomic_DNA"/>
</dbReference>